<dbReference type="Proteomes" id="UP000766904">
    <property type="component" value="Unassembled WGS sequence"/>
</dbReference>
<organism evidence="1 2">
    <name type="scientific">Natronococcus pandeyae</name>
    <dbReference type="NCBI Taxonomy" id="2055836"/>
    <lineage>
        <taxon>Archaea</taxon>
        <taxon>Methanobacteriati</taxon>
        <taxon>Methanobacteriota</taxon>
        <taxon>Stenosarchaea group</taxon>
        <taxon>Halobacteria</taxon>
        <taxon>Halobacteriales</taxon>
        <taxon>Natrialbaceae</taxon>
        <taxon>Natronococcus</taxon>
    </lineage>
</organism>
<evidence type="ECO:0000313" key="2">
    <source>
        <dbReference type="Proteomes" id="UP000766904"/>
    </source>
</evidence>
<sequence length="446" mass="48888">MIGTETVDGATVQLDPKTETEVLETAEEFADLVGDEIGTEAVELFADEKRWIVVADEPVETGRTTVEGDTFESTYSDILDFNVVFADSVETETSGESIALEDLRKNTAEYNETLVRVTDDYQQIAYVHELADGEFTHQVTHGRYSSEPDLEQLPPGQASQWAGMYLTSPDVGEGLETELQDRLGESIPAVNDSGSHHYWVNAETEIDGVVLTRSGEPPQFHVVDQSIASTSVDDLQSLSSGTYDGEVITVEADTTELQISTKESLLEIAPCGPDAVTIGQTCLPILGDAVVHAGVLYEGQPAERDDMLLYAGVSNKLQDRPVETRNERVRVTGELVTAESIDPNFGDHRALVVYDIEPVGTNDDGIPDAVSTYRDELHAHVKEQAETAQGEYLPDSPADEYANESGIVETDGLRGAIDDWRRDNIDTNLLRDVIDYWRSGNPIDEN</sequence>
<reference evidence="1" key="1">
    <citation type="submission" date="2017-11" db="EMBL/GenBank/DDBJ databases">
        <authorList>
            <person name="Kajale S.C."/>
            <person name="Sharma A."/>
        </authorList>
    </citation>
    <scope>NUCLEOTIDE SEQUENCE</scope>
    <source>
        <strain evidence="1">LS1_42</strain>
    </source>
</reference>
<dbReference type="OrthoDB" id="12293at2157"/>
<comment type="caution">
    <text evidence="1">The sequence shown here is derived from an EMBL/GenBank/DDBJ whole genome shotgun (WGS) entry which is preliminary data.</text>
</comment>
<name>A0A8J8Q0J7_9EURY</name>
<accession>A0A8J8Q0J7</accession>
<proteinExistence type="predicted"/>
<dbReference type="EMBL" id="PHNJ01000006">
    <property type="protein sequence ID" value="TYL38201.1"/>
    <property type="molecule type" value="Genomic_DNA"/>
</dbReference>
<keyword evidence="2" id="KW-1185">Reference proteome</keyword>
<dbReference type="RefSeq" id="WP_148858514.1">
    <property type="nucleotide sequence ID" value="NZ_PHNJ01000006.1"/>
</dbReference>
<gene>
    <name evidence="1" type="ORF">CV102_13460</name>
</gene>
<evidence type="ECO:0000313" key="1">
    <source>
        <dbReference type="EMBL" id="TYL38201.1"/>
    </source>
</evidence>
<protein>
    <submittedName>
        <fullName evidence="1">Uncharacterized protein</fullName>
    </submittedName>
</protein>
<dbReference type="AlphaFoldDB" id="A0A8J8Q0J7"/>